<name>A0ABR1XXI2_9PEZI</name>
<sequence length="186" mass="21025">MGAKNGRPASLPACLLRTNHPGQRWLATGIFPWDERTGASSCLRLLDASAVAAKNALYSNHPHHQYGFLGMRLITPSLLPPSMPALLLLSLLLTLPHSLTHSPLIWRSGVWNPRYIRSIRLLFYYWLASEFLRFGDPILVHARSLARPCFALLRQSAPRHIPCFFFFCRVVGSRVVGRLRQTTWLG</sequence>
<dbReference type="EMBL" id="JBBWUH010000004">
    <property type="protein sequence ID" value="KAK8170140.1"/>
    <property type="molecule type" value="Genomic_DNA"/>
</dbReference>
<evidence type="ECO:0000313" key="2">
    <source>
        <dbReference type="Proteomes" id="UP001456524"/>
    </source>
</evidence>
<gene>
    <name evidence="1" type="ORF">IWX90DRAFT_431727</name>
</gene>
<protein>
    <submittedName>
        <fullName evidence="1">Uncharacterized protein</fullName>
    </submittedName>
</protein>
<reference evidence="1 2" key="1">
    <citation type="journal article" date="2022" name="G3 (Bethesda)">
        <title>Enemy or ally: a genomic approach to elucidate the lifestyle of Phyllosticta citrichinaensis.</title>
        <authorList>
            <person name="Buijs V.A."/>
            <person name="Groenewald J.Z."/>
            <person name="Haridas S."/>
            <person name="LaButti K.M."/>
            <person name="Lipzen A."/>
            <person name="Martin F.M."/>
            <person name="Barry K."/>
            <person name="Grigoriev I.V."/>
            <person name="Crous P.W."/>
            <person name="Seidl M.F."/>
        </authorList>
    </citation>
    <scope>NUCLEOTIDE SEQUENCE [LARGE SCALE GENOMIC DNA]</scope>
    <source>
        <strain evidence="1 2">CBS 129764</strain>
    </source>
</reference>
<proteinExistence type="predicted"/>
<keyword evidence="2" id="KW-1185">Reference proteome</keyword>
<dbReference type="Proteomes" id="UP001456524">
    <property type="component" value="Unassembled WGS sequence"/>
</dbReference>
<evidence type="ECO:0000313" key="1">
    <source>
        <dbReference type="EMBL" id="KAK8170140.1"/>
    </source>
</evidence>
<comment type="caution">
    <text evidence="1">The sequence shown here is derived from an EMBL/GenBank/DDBJ whole genome shotgun (WGS) entry which is preliminary data.</text>
</comment>
<accession>A0ABR1XXI2</accession>
<organism evidence="1 2">
    <name type="scientific">Phyllosticta citrichinensis</name>
    <dbReference type="NCBI Taxonomy" id="1130410"/>
    <lineage>
        <taxon>Eukaryota</taxon>
        <taxon>Fungi</taxon>
        <taxon>Dikarya</taxon>
        <taxon>Ascomycota</taxon>
        <taxon>Pezizomycotina</taxon>
        <taxon>Dothideomycetes</taxon>
        <taxon>Dothideomycetes incertae sedis</taxon>
        <taxon>Botryosphaeriales</taxon>
        <taxon>Phyllostictaceae</taxon>
        <taxon>Phyllosticta</taxon>
    </lineage>
</organism>